<evidence type="ECO:0000259" key="6">
    <source>
        <dbReference type="Pfam" id="PF17048"/>
    </source>
</evidence>
<keyword evidence="3" id="KW-0746">Sphingolipid metabolism</keyword>
<keyword evidence="3" id="KW-0443">Lipid metabolism</keyword>
<dbReference type="Pfam" id="PF04734">
    <property type="entry name" value="Ceramidase_alk"/>
    <property type="match status" value="1"/>
</dbReference>
<dbReference type="InterPro" id="IPR031329">
    <property type="entry name" value="NEUT/ALK_ceramidase_N"/>
</dbReference>
<accession>A0ABY7U884</accession>
<dbReference type="EMBL" id="CP063189">
    <property type="protein sequence ID" value="WCZ32920.1"/>
    <property type="molecule type" value="Genomic_DNA"/>
</dbReference>
<organism evidence="7 8">
    <name type="scientific">Corynebacterium massiliense DSM 45435</name>
    <dbReference type="NCBI Taxonomy" id="1121364"/>
    <lineage>
        <taxon>Bacteria</taxon>
        <taxon>Bacillati</taxon>
        <taxon>Actinomycetota</taxon>
        <taxon>Actinomycetes</taxon>
        <taxon>Mycobacteriales</taxon>
        <taxon>Corynebacteriaceae</taxon>
        <taxon>Corynebacterium</taxon>
    </lineage>
</organism>
<comment type="catalytic activity">
    <reaction evidence="3">
        <text>an N-acylsphing-4-enine + H2O = sphing-4-enine + a fatty acid</text>
        <dbReference type="Rhea" id="RHEA:20856"/>
        <dbReference type="ChEBI" id="CHEBI:15377"/>
        <dbReference type="ChEBI" id="CHEBI:28868"/>
        <dbReference type="ChEBI" id="CHEBI:52639"/>
        <dbReference type="ChEBI" id="CHEBI:57756"/>
        <dbReference type="EC" id="3.5.1.23"/>
    </reaction>
</comment>
<reference evidence="7 8" key="1">
    <citation type="submission" date="2020-10" db="EMBL/GenBank/DDBJ databases">
        <title>Complete genome sequence of Corynebacterium massiliense DSM 45435, type strain of Corynebacterium massiliense.</title>
        <authorList>
            <person name="Busche T."/>
            <person name="Kalinowski J."/>
            <person name="Ruckert C."/>
        </authorList>
    </citation>
    <scope>NUCLEOTIDE SEQUENCE [LARGE SCALE GENOMIC DNA]</scope>
    <source>
        <strain evidence="7 8">DSM 45435</strain>
    </source>
</reference>
<dbReference type="RefSeq" id="WP_240482739.1">
    <property type="nucleotide sequence ID" value="NZ_ATVG01000001.1"/>
</dbReference>
<feature type="domain" description="Neutral/alkaline non-lysosomal ceramidase C-terminal" evidence="6">
    <location>
        <begin position="459"/>
        <end position="608"/>
    </location>
</feature>
<dbReference type="PANTHER" id="PTHR12670">
    <property type="entry name" value="CERAMIDASE"/>
    <property type="match status" value="1"/>
</dbReference>
<evidence type="ECO:0000313" key="8">
    <source>
        <dbReference type="Proteomes" id="UP001220064"/>
    </source>
</evidence>
<evidence type="ECO:0000256" key="4">
    <source>
        <dbReference type="SAM" id="MobiDB-lite"/>
    </source>
</evidence>
<evidence type="ECO:0000313" key="7">
    <source>
        <dbReference type="EMBL" id="WCZ32920.1"/>
    </source>
</evidence>
<dbReference type="Proteomes" id="UP001220064">
    <property type="component" value="Chromosome"/>
</dbReference>
<keyword evidence="8" id="KW-1185">Reference proteome</keyword>
<dbReference type="PANTHER" id="PTHR12670:SF1">
    <property type="entry name" value="NEUTRAL CERAMIDASE"/>
    <property type="match status" value="1"/>
</dbReference>
<sequence length="612" mass="65970">MNGYSVVDQQSSGLHLRQFARAFVFADENGNRIVNVICDTGLMFQSIQMEVLRRLKEEFGDLYNESNVHIAATHTHVAPGGTSCHLLVDITGFGFRPVTFEATVAGIVKAIQRAHADVSPAELRVTKGHVDDAGVNRSLLSFERNPDKDLFPDGVNRDSVTLHVYKGGEEVGLLNWYGLHGTTYSPEHTLIDGDNKGYAAWHLEHDHGVVHRDPENAPFVAAFAAAPQGDITPNHGLTPGNDPAGKDQYKSAQILGDRQIDGTSGDAIALNGSGIQSVYKWVDMANVQVDGKYTTDGKPNRTGPAILGSSFAAGSQEDGGGEPLLQFNENEHGGTPWVHEVNKVVVPPEVRDVHGNKDCLLPVGFIDGLVQQTHMFSIVRLAGLTIITNGFEPTTMSGFRMRKTVADTLGVDIDTVVCQGYTNSYGHYVTTPEEYDAQNYEGGATIFGRNELPAMLQVYEELARALADGKDVDSGSAAGDLTGVIPSSPSGAPLVDAPEIGRNFGDVIHAVRDVDAGQAALATFAFANPNNDLRLEDGYLIVRNDAGDIVADDYDASTIVEFDHDVAVTNARVTWNTIGMQPGHYTLTMRGTWRDVTGKLTDFEGTSDVNVH</sequence>
<evidence type="ECO:0000256" key="1">
    <source>
        <dbReference type="ARBA" id="ARBA00009835"/>
    </source>
</evidence>
<evidence type="ECO:0000256" key="3">
    <source>
        <dbReference type="RuleBase" id="RU366019"/>
    </source>
</evidence>
<feature type="region of interest" description="Disordered" evidence="4">
    <location>
        <begin position="295"/>
        <end position="332"/>
    </location>
</feature>
<keyword evidence="2 3" id="KW-0378">Hydrolase</keyword>
<feature type="domain" description="Neutral/alkaline non-lysosomal ceramidase N-terminal" evidence="5">
    <location>
        <begin position="1"/>
        <end position="457"/>
    </location>
</feature>
<dbReference type="Gene3D" id="2.60.40.2300">
    <property type="entry name" value="Neutral/alkaline non-lysosomal ceramidase, C-terminal domain"/>
    <property type="match status" value="1"/>
</dbReference>
<comment type="similarity">
    <text evidence="1 3">Belongs to the neutral ceramidase family.</text>
</comment>
<dbReference type="InterPro" id="IPR031331">
    <property type="entry name" value="NEUT/ALK_ceramidase_C"/>
</dbReference>
<evidence type="ECO:0000259" key="5">
    <source>
        <dbReference type="Pfam" id="PF04734"/>
    </source>
</evidence>
<dbReference type="InterPro" id="IPR006823">
    <property type="entry name" value="Ceramidase_alk"/>
</dbReference>
<name>A0ABY7U884_9CORY</name>
<dbReference type="Pfam" id="PF17048">
    <property type="entry name" value="Ceramidse_alk_C"/>
    <property type="match status" value="1"/>
</dbReference>
<protein>
    <recommendedName>
        <fullName evidence="3">Neutral ceramidase</fullName>
        <ecNumber evidence="3">3.5.1.23</ecNumber>
    </recommendedName>
</protein>
<proteinExistence type="inferred from homology"/>
<dbReference type="EC" id="3.5.1.23" evidence="3"/>
<dbReference type="GO" id="GO:0017040">
    <property type="term" value="F:N-acylsphingosine amidohydrolase activity"/>
    <property type="evidence" value="ECO:0007669"/>
    <property type="project" value="UniProtKB-EC"/>
</dbReference>
<dbReference type="InterPro" id="IPR038445">
    <property type="entry name" value="NCDase_C_sf"/>
</dbReference>
<evidence type="ECO:0000256" key="2">
    <source>
        <dbReference type="ARBA" id="ARBA00022801"/>
    </source>
</evidence>
<gene>
    <name evidence="7" type="ORF">CMASS_07440</name>
</gene>